<sequence>MHLDTFDAFRSLYESAYHQGVKGCTAFRPTKLREGILLSAEMGAHCCSIEQEED</sequence>
<dbReference type="KEGG" id="eps:L0Y14_05170"/>
<evidence type="ECO:0000313" key="1">
    <source>
        <dbReference type="EMBL" id="USF88624.1"/>
    </source>
</evidence>
<dbReference type="AlphaFoldDB" id="A0A9J7A1H0"/>
<dbReference type="RefSeq" id="WP_006474929.1">
    <property type="nucleotide sequence ID" value="NZ_CP090569.1"/>
</dbReference>
<keyword evidence="2" id="KW-1185">Reference proteome</keyword>
<evidence type="ECO:0000313" key="2">
    <source>
        <dbReference type="Proteomes" id="UP001056649"/>
    </source>
</evidence>
<dbReference type="Proteomes" id="UP001056649">
    <property type="component" value="Chromosome"/>
</dbReference>
<reference evidence="1" key="1">
    <citation type="journal article" date="2022" name="Mol. Ecol. Resour.">
        <title>The complete and closed genome of the facultative generalist Candidatus Endoriftia persephone from deep-sea hydrothermal vents.</title>
        <authorList>
            <person name="de Oliveira A.L."/>
            <person name="Srivastava A."/>
            <person name="Espada-Hinojosa S."/>
            <person name="Bright M."/>
        </authorList>
    </citation>
    <scope>NUCLEOTIDE SEQUENCE</scope>
    <source>
        <strain evidence="1">Tica-EPR-9o50.N</strain>
    </source>
</reference>
<protein>
    <submittedName>
        <fullName evidence="1">Uncharacterized protein</fullName>
    </submittedName>
</protein>
<name>A0A9J7A1H0_9GAMM</name>
<organism evidence="1 2">
    <name type="scientific">Candidatus Endoriftia persephonae</name>
    <dbReference type="NCBI Taxonomy" id="393765"/>
    <lineage>
        <taxon>Bacteria</taxon>
        <taxon>Pseudomonadati</taxon>
        <taxon>Pseudomonadota</taxon>
        <taxon>Gammaproteobacteria</taxon>
        <taxon>Chromatiales</taxon>
        <taxon>Sedimenticolaceae</taxon>
        <taxon>Candidatus Endoriftia</taxon>
    </lineage>
</organism>
<proteinExistence type="predicted"/>
<gene>
    <name evidence="1" type="ORF">L0Y14_05170</name>
</gene>
<dbReference type="EMBL" id="CP090569">
    <property type="protein sequence ID" value="USF88624.1"/>
    <property type="molecule type" value="Genomic_DNA"/>
</dbReference>
<accession>A0A9J7A1H0</accession>